<dbReference type="Proteomes" id="UP000304953">
    <property type="component" value="Unassembled WGS sequence"/>
</dbReference>
<keyword evidence="2" id="KW-1185">Reference proteome</keyword>
<protein>
    <submittedName>
        <fullName evidence="1">Uncharacterized protein</fullName>
    </submittedName>
</protein>
<reference evidence="1" key="1">
    <citation type="submission" date="2019-04" db="EMBL/GenBank/DDBJ databases">
        <title>Microbes associate with the intestines of laboratory mice.</title>
        <authorList>
            <person name="Navarre W."/>
            <person name="Wong E."/>
            <person name="Huang K."/>
            <person name="Tropini C."/>
            <person name="Ng K."/>
            <person name="Yu B."/>
        </authorList>
    </citation>
    <scope>NUCLEOTIDE SEQUENCE</scope>
    <source>
        <strain evidence="1">NM01_1-7b</strain>
    </source>
</reference>
<comment type="caution">
    <text evidence="1">The sequence shown here is derived from an EMBL/GenBank/DDBJ whole genome shotgun (WGS) entry which is preliminary data.</text>
</comment>
<evidence type="ECO:0000313" key="2">
    <source>
        <dbReference type="Proteomes" id="UP000304953"/>
    </source>
</evidence>
<proteinExistence type="predicted"/>
<evidence type="ECO:0000313" key="1">
    <source>
        <dbReference type="EMBL" id="TGY91207.1"/>
    </source>
</evidence>
<name>A0AC61RQP7_9FIRM</name>
<sequence>MDRNECLRKVEEMAKDEFHKKFVRQARNNDAFITAMALGIDNISKKELGQLCDFLVNTGIPATYPHSEMELIIFKEVFGSILKRATQIR</sequence>
<gene>
    <name evidence="1" type="ORF">E5329_22330</name>
</gene>
<organism evidence="1 2">
    <name type="scientific">Petralouisia muris</name>
    <dbReference type="NCBI Taxonomy" id="3032872"/>
    <lineage>
        <taxon>Bacteria</taxon>
        <taxon>Bacillati</taxon>
        <taxon>Bacillota</taxon>
        <taxon>Clostridia</taxon>
        <taxon>Lachnospirales</taxon>
        <taxon>Lachnospiraceae</taxon>
        <taxon>Petralouisia</taxon>
    </lineage>
</organism>
<accession>A0AC61RQP7</accession>
<dbReference type="EMBL" id="SRYA01000066">
    <property type="protein sequence ID" value="TGY91207.1"/>
    <property type="molecule type" value="Genomic_DNA"/>
</dbReference>